<name>A0A9Y2L0G0_9RHOB</name>
<dbReference type="KEGG" id="ppso:QPJ95_21940"/>
<organism evidence="1 2">
    <name type="scientific">Parasedimentitalea psychrophila</name>
    <dbReference type="NCBI Taxonomy" id="2997337"/>
    <lineage>
        <taxon>Bacteria</taxon>
        <taxon>Pseudomonadati</taxon>
        <taxon>Pseudomonadota</taxon>
        <taxon>Alphaproteobacteria</taxon>
        <taxon>Rhodobacterales</taxon>
        <taxon>Paracoccaceae</taxon>
        <taxon>Parasedimentitalea</taxon>
    </lineage>
</organism>
<dbReference type="EMBL" id="CP127247">
    <property type="protein sequence ID" value="WIY25117.1"/>
    <property type="molecule type" value="Genomic_DNA"/>
</dbReference>
<proteinExistence type="predicted"/>
<evidence type="ECO:0000313" key="2">
    <source>
        <dbReference type="Proteomes" id="UP001238334"/>
    </source>
</evidence>
<dbReference type="AlphaFoldDB" id="A0A9Y2L0G0"/>
<dbReference type="RefSeq" id="WP_270921139.1">
    <property type="nucleotide sequence ID" value="NZ_CP127247.1"/>
</dbReference>
<reference evidence="1 2" key="1">
    <citation type="submission" date="2023-06" db="EMBL/GenBank/DDBJ databases">
        <title>Parasedimentitalea psychrophila sp. nov., a psychrophilic bacterium isolated from deep-sea sediment.</title>
        <authorList>
            <person name="Li A."/>
        </authorList>
    </citation>
    <scope>NUCLEOTIDE SEQUENCE [LARGE SCALE GENOMIC DNA]</scope>
    <source>
        <strain evidence="1 2">QS115</strain>
    </source>
</reference>
<dbReference type="Proteomes" id="UP001238334">
    <property type="component" value="Chromosome"/>
</dbReference>
<sequence>MLESYVSAGFDPAGFWSLTSRLYLAQMKGASARLEREHKDRGWLAWHTAVLTRAETMPDFSKFVGESPVNPQSPEHLQTMCETLAQAWGAKELQCQNLLLEPCG</sequence>
<gene>
    <name evidence="1" type="ORF">QPJ95_21940</name>
</gene>
<accession>A0A9Y2L0G0</accession>
<keyword evidence="2" id="KW-1185">Reference proteome</keyword>
<protein>
    <submittedName>
        <fullName evidence="1">Uncharacterized protein</fullName>
    </submittedName>
</protein>
<evidence type="ECO:0000313" key="1">
    <source>
        <dbReference type="EMBL" id="WIY25117.1"/>
    </source>
</evidence>